<evidence type="ECO:0000313" key="2">
    <source>
        <dbReference type="Proteomes" id="UP000077315"/>
    </source>
</evidence>
<name>A0A163DVT8_PHYB8</name>
<dbReference type="GeneID" id="28996718"/>
<dbReference type="AlphaFoldDB" id="A0A163DVT8"/>
<keyword evidence="2" id="KW-1185">Reference proteome</keyword>
<accession>A0A163DVT8</accession>
<proteinExistence type="predicted"/>
<dbReference type="EMBL" id="KV440980">
    <property type="protein sequence ID" value="OAD73730.1"/>
    <property type="molecule type" value="Genomic_DNA"/>
</dbReference>
<dbReference type="InParanoid" id="A0A163DVT8"/>
<gene>
    <name evidence="1" type="ORF">PHYBLDRAFT_168164</name>
</gene>
<evidence type="ECO:0000313" key="1">
    <source>
        <dbReference type="EMBL" id="OAD73730.1"/>
    </source>
</evidence>
<dbReference type="Proteomes" id="UP000077315">
    <property type="component" value="Unassembled WGS sequence"/>
</dbReference>
<organism evidence="1 2">
    <name type="scientific">Phycomyces blakesleeanus (strain ATCC 8743b / DSM 1359 / FGSC 10004 / NBRC 33097 / NRRL 1555)</name>
    <dbReference type="NCBI Taxonomy" id="763407"/>
    <lineage>
        <taxon>Eukaryota</taxon>
        <taxon>Fungi</taxon>
        <taxon>Fungi incertae sedis</taxon>
        <taxon>Mucoromycota</taxon>
        <taxon>Mucoromycotina</taxon>
        <taxon>Mucoromycetes</taxon>
        <taxon>Mucorales</taxon>
        <taxon>Phycomycetaceae</taxon>
        <taxon>Phycomyces</taxon>
    </lineage>
</organism>
<sequence>MSLLQSLVQVVKSWAMSNWKKMTGSEGGFDNSIYRHIKPSSTDIVSLSTVFSQNFWYTTTLLIIGKEATSTWPLPDDTVDSWKSSVNIMISNTRQSRQKIYSQYLLPACTEAVTVYTKHIVELFQQQLISFILLKFSKLIPNVRKIMSREEHRRAILLPESMWPPLQLGKPENPSFR</sequence>
<dbReference type="OrthoDB" id="2285535at2759"/>
<dbReference type="VEuPathDB" id="FungiDB:PHYBLDRAFT_168164"/>
<protein>
    <submittedName>
        <fullName evidence="1">Uncharacterized protein</fullName>
    </submittedName>
</protein>
<reference evidence="2" key="1">
    <citation type="submission" date="2015-06" db="EMBL/GenBank/DDBJ databases">
        <title>Expansion of signal transduction pathways in fungi by whole-genome duplication.</title>
        <authorList>
            <consortium name="DOE Joint Genome Institute"/>
            <person name="Corrochano L.M."/>
            <person name="Kuo A."/>
            <person name="Marcet-Houben M."/>
            <person name="Polaino S."/>
            <person name="Salamov A."/>
            <person name="Villalobos J.M."/>
            <person name="Alvarez M.I."/>
            <person name="Avalos J."/>
            <person name="Benito E.P."/>
            <person name="Benoit I."/>
            <person name="Burger G."/>
            <person name="Camino L.P."/>
            <person name="Canovas D."/>
            <person name="Cerda-Olmedo E."/>
            <person name="Cheng J.-F."/>
            <person name="Dominguez A."/>
            <person name="Elias M."/>
            <person name="Eslava A.P."/>
            <person name="Glaser F."/>
            <person name="Grimwood J."/>
            <person name="Gutierrez G."/>
            <person name="Heitman J."/>
            <person name="Henrissat B."/>
            <person name="Iturriaga E.A."/>
            <person name="Lang B.F."/>
            <person name="Lavin J.L."/>
            <person name="Lee S."/>
            <person name="Li W."/>
            <person name="Lindquist E."/>
            <person name="Lopez-Garcia S."/>
            <person name="Luque E.M."/>
            <person name="Marcos A.T."/>
            <person name="Martin J."/>
            <person name="McCluskey K."/>
            <person name="Medina H.R."/>
            <person name="Miralles-Duran A."/>
            <person name="Miyazaki A."/>
            <person name="Munoz-Torres E."/>
            <person name="Oguiza J.A."/>
            <person name="Ohm R."/>
            <person name="Olmedo M."/>
            <person name="Orejas M."/>
            <person name="Ortiz-Castellanos L."/>
            <person name="Pisabarro A.G."/>
            <person name="Rodriguez-Romero J."/>
            <person name="Ruiz-Herrera J."/>
            <person name="Ruiz-Vazquez R."/>
            <person name="Sanz C."/>
            <person name="Schackwitz W."/>
            <person name="Schmutz J."/>
            <person name="Shahriari M."/>
            <person name="Shelest E."/>
            <person name="Silva-Franco F."/>
            <person name="Soanes D."/>
            <person name="Syed K."/>
            <person name="Tagua V.G."/>
            <person name="Talbot N.J."/>
            <person name="Thon M."/>
            <person name="De vries R.P."/>
            <person name="Wiebenga A."/>
            <person name="Yadav J.S."/>
            <person name="Braun E.L."/>
            <person name="Baker S."/>
            <person name="Garre V."/>
            <person name="Horwitz B."/>
            <person name="Torres-Martinez S."/>
            <person name="Idnurm A."/>
            <person name="Herrera-Estrella A."/>
            <person name="Gabaldon T."/>
            <person name="Grigoriev I.V."/>
        </authorList>
    </citation>
    <scope>NUCLEOTIDE SEQUENCE [LARGE SCALE GENOMIC DNA]</scope>
    <source>
        <strain evidence="2">NRRL 1555(-)</strain>
    </source>
</reference>
<dbReference type="RefSeq" id="XP_018291770.1">
    <property type="nucleotide sequence ID" value="XM_018435812.1"/>
</dbReference>